<keyword evidence="3" id="KW-1185">Reference proteome</keyword>
<sequence>MELPQSRPIGTEGKKPTHDFLSLYSHSSFPDPRPSQGNGLRTHDFLQPLERVAKNSVAGEKISDRTKGENPSPSPSSSSSPSVEHILPGGIGTYTISHISNFSQCVPKTEHAVGTVVRGSSAERSGEINIANSSKNCTNGGVFAFWEESTVKDKGKKVKDIVEAQITRGKYFH</sequence>
<dbReference type="GO" id="GO:0046983">
    <property type="term" value="F:protein dimerization activity"/>
    <property type="evidence" value="ECO:0007669"/>
    <property type="project" value="InterPro"/>
</dbReference>
<dbReference type="InterPro" id="IPR044295">
    <property type="entry name" value="BIM1/2/3"/>
</dbReference>
<gene>
    <name evidence="2" type="ORF">FRX31_027370</name>
</gene>
<comment type="caution">
    <text evidence="2">The sequence shown here is derived from an EMBL/GenBank/DDBJ whole genome shotgun (WGS) entry which is preliminary data.</text>
</comment>
<organism evidence="2 3">
    <name type="scientific">Thalictrum thalictroides</name>
    <name type="common">Rue-anemone</name>
    <name type="synonym">Anemone thalictroides</name>
    <dbReference type="NCBI Taxonomy" id="46969"/>
    <lineage>
        <taxon>Eukaryota</taxon>
        <taxon>Viridiplantae</taxon>
        <taxon>Streptophyta</taxon>
        <taxon>Embryophyta</taxon>
        <taxon>Tracheophyta</taxon>
        <taxon>Spermatophyta</taxon>
        <taxon>Magnoliopsida</taxon>
        <taxon>Ranunculales</taxon>
        <taxon>Ranunculaceae</taxon>
        <taxon>Thalictroideae</taxon>
        <taxon>Thalictrum</taxon>
    </lineage>
</organism>
<evidence type="ECO:0000313" key="3">
    <source>
        <dbReference type="Proteomes" id="UP000554482"/>
    </source>
</evidence>
<dbReference type="GO" id="GO:0006351">
    <property type="term" value="P:DNA-templated transcription"/>
    <property type="evidence" value="ECO:0007669"/>
    <property type="project" value="InterPro"/>
</dbReference>
<evidence type="ECO:0000313" key="2">
    <source>
        <dbReference type="EMBL" id="KAF5183041.1"/>
    </source>
</evidence>
<proteinExistence type="predicted"/>
<dbReference type="OrthoDB" id="690068at2759"/>
<dbReference type="AlphaFoldDB" id="A0A7J6VEB3"/>
<dbReference type="Proteomes" id="UP000554482">
    <property type="component" value="Unassembled WGS sequence"/>
</dbReference>
<accession>A0A7J6VEB3</accession>
<reference evidence="2 3" key="1">
    <citation type="submission" date="2020-06" db="EMBL/GenBank/DDBJ databases">
        <title>Transcriptomic and genomic resources for Thalictrum thalictroides and T. hernandezii: Facilitating candidate gene discovery in an emerging model plant lineage.</title>
        <authorList>
            <person name="Arias T."/>
            <person name="Riano-Pachon D.M."/>
            <person name="Di Stilio V.S."/>
        </authorList>
    </citation>
    <scope>NUCLEOTIDE SEQUENCE [LARGE SCALE GENOMIC DNA]</scope>
    <source>
        <strain evidence="3">cv. WT478/WT964</strain>
        <tissue evidence="2">Leaves</tissue>
    </source>
</reference>
<dbReference type="PANTHER" id="PTHR46412">
    <property type="entry name" value="BES1-INTERACTING MYC-LIKE PROTEIN"/>
    <property type="match status" value="1"/>
</dbReference>
<evidence type="ECO:0000256" key="1">
    <source>
        <dbReference type="SAM" id="MobiDB-lite"/>
    </source>
</evidence>
<name>A0A7J6VEB3_THATH</name>
<dbReference type="EMBL" id="JABWDY010033983">
    <property type="protein sequence ID" value="KAF5183041.1"/>
    <property type="molecule type" value="Genomic_DNA"/>
</dbReference>
<dbReference type="PANTHER" id="PTHR46412:SF3">
    <property type="entry name" value="TRANSCRIPTION FACTOR BIM1"/>
    <property type="match status" value="1"/>
</dbReference>
<protein>
    <submittedName>
        <fullName evidence="2">Transcription factor BIM1-like</fullName>
    </submittedName>
</protein>
<feature type="region of interest" description="Disordered" evidence="1">
    <location>
        <begin position="1"/>
        <end position="86"/>
    </location>
</feature>
<dbReference type="GO" id="GO:0003700">
    <property type="term" value="F:DNA-binding transcription factor activity"/>
    <property type="evidence" value="ECO:0007669"/>
    <property type="project" value="InterPro"/>
</dbReference>